<keyword evidence="2" id="KW-0732">Signal</keyword>
<accession>A0ABW1KBI6</accession>
<keyword evidence="1" id="KW-0812">Transmembrane</keyword>
<sequence>MRRPAPKSHRTARPAARRPALVALLCALFLTVGLAPAAPAAAHGSKIKLAVAGDGATGVTVRASYVDGHPLDTGVRLLVTATADGGRTVGPVQLDPAGEGQGFYSTGPILTPGRWQVTVTAPKPTPVEVRAVVQARAAQAAPPPARAPVAAEPSGDSTRWLWWVAGAALALAAATTLGTLLVRVRRRPVD</sequence>
<keyword evidence="1" id="KW-1133">Transmembrane helix</keyword>
<dbReference type="RefSeq" id="WP_377423310.1">
    <property type="nucleotide sequence ID" value="NZ_JBHSPR010000013.1"/>
</dbReference>
<feature type="signal peptide" evidence="2">
    <location>
        <begin position="1"/>
        <end position="37"/>
    </location>
</feature>
<evidence type="ECO:0000256" key="1">
    <source>
        <dbReference type="SAM" id="Phobius"/>
    </source>
</evidence>
<feature type="transmembrane region" description="Helical" evidence="1">
    <location>
        <begin position="160"/>
        <end position="182"/>
    </location>
</feature>
<organism evidence="3 4">
    <name type="scientific">Plantactinospora solaniradicis</name>
    <dbReference type="NCBI Taxonomy" id="1723736"/>
    <lineage>
        <taxon>Bacteria</taxon>
        <taxon>Bacillati</taxon>
        <taxon>Actinomycetota</taxon>
        <taxon>Actinomycetes</taxon>
        <taxon>Micromonosporales</taxon>
        <taxon>Micromonosporaceae</taxon>
        <taxon>Plantactinospora</taxon>
    </lineage>
</organism>
<evidence type="ECO:0000313" key="3">
    <source>
        <dbReference type="EMBL" id="MFC6018184.1"/>
    </source>
</evidence>
<keyword evidence="1" id="KW-0472">Membrane</keyword>
<dbReference type="EMBL" id="JBHSPR010000013">
    <property type="protein sequence ID" value="MFC6018184.1"/>
    <property type="molecule type" value="Genomic_DNA"/>
</dbReference>
<dbReference type="Proteomes" id="UP001596203">
    <property type="component" value="Unassembled WGS sequence"/>
</dbReference>
<proteinExistence type="predicted"/>
<name>A0ABW1KBI6_9ACTN</name>
<reference evidence="4" key="1">
    <citation type="journal article" date="2019" name="Int. J. Syst. Evol. Microbiol.">
        <title>The Global Catalogue of Microorganisms (GCM) 10K type strain sequencing project: providing services to taxonomists for standard genome sequencing and annotation.</title>
        <authorList>
            <consortium name="The Broad Institute Genomics Platform"/>
            <consortium name="The Broad Institute Genome Sequencing Center for Infectious Disease"/>
            <person name="Wu L."/>
            <person name="Ma J."/>
        </authorList>
    </citation>
    <scope>NUCLEOTIDE SEQUENCE [LARGE SCALE GENOMIC DNA]</scope>
    <source>
        <strain evidence="4">ZS-35-S2</strain>
    </source>
</reference>
<keyword evidence="4" id="KW-1185">Reference proteome</keyword>
<evidence type="ECO:0000313" key="4">
    <source>
        <dbReference type="Proteomes" id="UP001596203"/>
    </source>
</evidence>
<comment type="caution">
    <text evidence="3">The sequence shown here is derived from an EMBL/GenBank/DDBJ whole genome shotgun (WGS) entry which is preliminary data.</text>
</comment>
<gene>
    <name evidence="3" type="ORF">ACFP2T_18485</name>
</gene>
<evidence type="ECO:0008006" key="5">
    <source>
        <dbReference type="Google" id="ProtNLM"/>
    </source>
</evidence>
<evidence type="ECO:0000256" key="2">
    <source>
        <dbReference type="SAM" id="SignalP"/>
    </source>
</evidence>
<feature type="chain" id="PRO_5046989996" description="YtkA-like domain-containing protein" evidence="2">
    <location>
        <begin position="38"/>
        <end position="190"/>
    </location>
</feature>
<protein>
    <recommendedName>
        <fullName evidence="5">YtkA-like domain-containing protein</fullName>
    </recommendedName>
</protein>